<organism evidence="1 2">
    <name type="scientific">Terfezia boudieri ATCC MYA-4762</name>
    <dbReference type="NCBI Taxonomy" id="1051890"/>
    <lineage>
        <taxon>Eukaryota</taxon>
        <taxon>Fungi</taxon>
        <taxon>Dikarya</taxon>
        <taxon>Ascomycota</taxon>
        <taxon>Pezizomycotina</taxon>
        <taxon>Pezizomycetes</taxon>
        <taxon>Pezizales</taxon>
        <taxon>Pezizaceae</taxon>
        <taxon>Terfezia</taxon>
    </lineage>
</organism>
<keyword evidence="2" id="KW-1185">Reference proteome</keyword>
<reference evidence="1 2" key="1">
    <citation type="journal article" date="2018" name="Nat. Ecol. Evol.">
        <title>Pezizomycetes genomes reveal the molecular basis of ectomycorrhizal truffle lifestyle.</title>
        <authorList>
            <person name="Murat C."/>
            <person name="Payen T."/>
            <person name="Noel B."/>
            <person name="Kuo A."/>
            <person name="Morin E."/>
            <person name="Chen J."/>
            <person name="Kohler A."/>
            <person name="Krizsan K."/>
            <person name="Balestrini R."/>
            <person name="Da Silva C."/>
            <person name="Montanini B."/>
            <person name="Hainaut M."/>
            <person name="Levati E."/>
            <person name="Barry K.W."/>
            <person name="Belfiori B."/>
            <person name="Cichocki N."/>
            <person name="Clum A."/>
            <person name="Dockter R.B."/>
            <person name="Fauchery L."/>
            <person name="Guy J."/>
            <person name="Iotti M."/>
            <person name="Le Tacon F."/>
            <person name="Lindquist E.A."/>
            <person name="Lipzen A."/>
            <person name="Malagnac F."/>
            <person name="Mello A."/>
            <person name="Molinier V."/>
            <person name="Miyauchi S."/>
            <person name="Poulain J."/>
            <person name="Riccioni C."/>
            <person name="Rubini A."/>
            <person name="Sitrit Y."/>
            <person name="Splivallo R."/>
            <person name="Traeger S."/>
            <person name="Wang M."/>
            <person name="Zifcakova L."/>
            <person name="Wipf D."/>
            <person name="Zambonelli A."/>
            <person name="Paolocci F."/>
            <person name="Nowrousian M."/>
            <person name="Ottonello S."/>
            <person name="Baldrian P."/>
            <person name="Spatafora J.W."/>
            <person name="Henrissat B."/>
            <person name="Nagy L.G."/>
            <person name="Aury J.M."/>
            <person name="Wincker P."/>
            <person name="Grigoriev I.V."/>
            <person name="Bonfante P."/>
            <person name="Martin F.M."/>
        </authorList>
    </citation>
    <scope>NUCLEOTIDE SEQUENCE [LARGE SCALE GENOMIC DNA]</scope>
    <source>
        <strain evidence="1 2">ATCC MYA-4762</strain>
    </source>
</reference>
<dbReference type="AlphaFoldDB" id="A0A3N4LNQ0"/>
<accession>A0A3N4LNQ0</accession>
<dbReference type="EMBL" id="ML121541">
    <property type="protein sequence ID" value="RPB24426.1"/>
    <property type="molecule type" value="Genomic_DNA"/>
</dbReference>
<dbReference type="Proteomes" id="UP000267821">
    <property type="component" value="Unassembled WGS sequence"/>
</dbReference>
<dbReference type="InParanoid" id="A0A3N4LNQ0"/>
<name>A0A3N4LNQ0_9PEZI</name>
<gene>
    <name evidence="1" type="ORF">L211DRAFT_163053</name>
</gene>
<evidence type="ECO:0000313" key="1">
    <source>
        <dbReference type="EMBL" id="RPB24426.1"/>
    </source>
</evidence>
<sequence>MNVSREACACMCPTNQHISRQPFPCLTVTPSRSDMTRIRTMGPTMANQTHPSSVRPSKMRLKQPTFLKKNKKGGQSLTTIALQPHVVKFSLLFPFSLCIECCLMTAGAPHLPRPCWFLPVVSIKTHRTPKEMILGAECLVLAWHAWNRKIFFFACF</sequence>
<protein>
    <submittedName>
        <fullName evidence="1">Uncharacterized protein</fullName>
    </submittedName>
</protein>
<evidence type="ECO:0000313" key="2">
    <source>
        <dbReference type="Proteomes" id="UP000267821"/>
    </source>
</evidence>
<proteinExistence type="predicted"/>